<keyword evidence="2" id="KW-1185">Reference proteome</keyword>
<proteinExistence type="predicted"/>
<name>A0AAD5MTS3_PARTN</name>
<evidence type="ECO:0000313" key="1">
    <source>
        <dbReference type="EMBL" id="KAJ1362603.1"/>
    </source>
</evidence>
<organism evidence="1 2">
    <name type="scientific">Parelaphostrongylus tenuis</name>
    <name type="common">Meningeal worm</name>
    <dbReference type="NCBI Taxonomy" id="148309"/>
    <lineage>
        <taxon>Eukaryota</taxon>
        <taxon>Metazoa</taxon>
        <taxon>Ecdysozoa</taxon>
        <taxon>Nematoda</taxon>
        <taxon>Chromadorea</taxon>
        <taxon>Rhabditida</taxon>
        <taxon>Rhabditina</taxon>
        <taxon>Rhabditomorpha</taxon>
        <taxon>Strongyloidea</taxon>
        <taxon>Metastrongylidae</taxon>
        <taxon>Parelaphostrongylus</taxon>
    </lineage>
</organism>
<evidence type="ECO:0000313" key="2">
    <source>
        <dbReference type="Proteomes" id="UP001196413"/>
    </source>
</evidence>
<dbReference type="Proteomes" id="UP001196413">
    <property type="component" value="Unassembled WGS sequence"/>
</dbReference>
<reference evidence="1" key="1">
    <citation type="submission" date="2021-06" db="EMBL/GenBank/DDBJ databases">
        <title>Parelaphostrongylus tenuis whole genome reference sequence.</title>
        <authorList>
            <person name="Garwood T.J."/>
            <person name="Larsen P.A."/>
            <person name="Fountain-Jones N.M."/>
            <person name="Garbe J.R."/>
            <person name="Macchietto M.G."/>
            <person name="Kania S.A."/>
            <person name="Gerhold R.W."/>
            <person name="Richards J.E."/>
            <person name="Wolf T.M."/>
        </authorList>
    </citation>
    <scope>NUCLEOTIDE SEQUENCE</scope>
    <source>
        <strain evidence="1">MNPRO001-30</strain>
        <tissue evidence="1">Meninges</tissue>
    </source>
</reference>
<sequence length="74" mass="8500">MYHIPVEAPSMNYSHMTRKDSEQDLPLSLESQLEMDFCRQPDIENFRLAPVVISESGCIEINDDSLFTPLLLVE</sequence>
<accession>A0AAD5MTS3</accession>
<comment type="caution">
    <text evidence="1">The sequence shown here is derived from an EMBL/GenBank/DDBJ whole genome shotgun (WGS) entry which is preliminary data.</text>
</comment>
<gene>
    <name evidence="1" type="ORF">KIN20_022214</name>
</gene>
<dbReference type="AlphaFoldDB" id="A0AAD5MTS3"/>
<dbReference type="EMBL" id="JAHQIW010004494">
    <property type="protein sequence ID" value="KAJ1362603.1"/>
    <property type="molecule type" value="Genomic_DNA"/>
</dbReference>
<protein>
    <submittedName>
        <fullName evidence="1">Uncharacterized protein</fullName>
    </submittedName>
</protein>